<dbReference type="Gene3D" id="3.90.550.10">
    <property type="entry name" value="Spore Coat Polysaccharide Biosynthesis Protein SpsA, Chain A"/>
    <property type="match status" value="1"/>
</dbReference>
<keyword evidence="2" id="KW-0328">Glycosyltransferase</keyword>
<evidence type="ECO:0000256" key="4">
    <source>
        <dbReference type="ARBA" id="ARBA00022692"/>
    </source>
</evidence>
<dbReference type="AlphaFoldDB" id="A0A1F7IUJ2"/>
<dbReference type="InterPro" id="IPR029044">
    <property type="entry name" value="Nucleotide-diphossugar_trans"/>
</dbReference>
<dbReference type="PANTHER" id="PTHR48090:SF1">
    <property type="entry name" value="PROPHAGE BACTOPRENOL GLUCOSYL TRANSFERASE HOMOLOG"/>
    <property type="match status" value="1"/>
</dbReference>
<evidence type="ECO:0000256" key="7">
    <source>
        <dbReference type="SAM" id="Phobius"/>
    </source>
</evidence>
<keyword evidence="5 7" id="KW-1133">Transmembrane helix</keyword>
<dbReference type="InterPro" id="IPR001173">
    <property type="entry name" value="Glyco_trans_2-like"/>
</dbReference>
<evidence type="ECO:0000256" key="2">
    <source>
        <dbReference type="ARBA" id="ARBA00022676"/>
    </source>
</evidence>
<dbReference type="GO" id="GO:0005886">
    <property type="term" value="C:plasma membrane"/>
    <property type="evidence" value="ECO:0007669"/>
    <property type="project" value="TreeGrafter"/>
</dbReference>
<comment type="caution">
    <text evidence="9">The sequence shown here is derived from an EMBL/GenBank/DDBJ whole genome shotgun (WGS) entry which is preliminary data.</text>
</comment>
<dbReference type="InterPro" id="IPR050256">
    <property type="entry name" value="Glycosyltransferase_2"/>
</dbReference>
<proteinExistence type="predicted"/>
<dbReference type="EMBL" id="MGAL01000036">
    <property type="protein sequence ID" value="OGK47019.1"/>
    <property type="molecule type" value="Genomic_DNA"/>
</dbReference>
<accession>A0A1F7IUJ2</accession>
<dbReference type="PANTHER" id="PTHR48090">
    <property type="entry name" value="UNDECAPRENYL-PHOSPHATE 4-DEOXY-4-FORMAMIDO-L-ARABINOSE TRANSFERASE-RELATED"/>
    <property type="match status" value="1"/>
</dbReference>
<protein>
    <recommendedName>
        <fullName evidence="8">Glycosyltransferase 2-like domain-containing protein</fullName>
    </recommendedName>
</protein>
<keyword evidence="6 7" id="KW-0472">Membrane</keyword>
<feature type="domain" description="Glycosyltransferase 2-like" evidence="8">
    <location>
        <begin position="5"/>
        <end position="166"/>
    </location>
</feature>
<dbReference type="Proteomes" id="UP000177141">
    <property type="component" value="Unassembled WGS sequence"/>
</dbReference>
<organism evidence="9 10">
    <name type="scientific">Candidatus Roizmanbacteria bacterium RIFCSPLOWO2_01_FULL_38_12</name>
    <dbReference type="NCBI Taxonomy" id="1802061"/>
    <lineage>
        <taxon>Bacteria</taxon>
        <taxon>Candidatus Roizmaniibacteriota</taxon>
    </lineage>
</organism>
<evidence type="ECO:0000313" key="9">
    <source>
        <dbReference type="EMBL" id="OGK47019.1"/>
    </source>
</evidence>
<evidence type="ECO:0000259" key="8">
    <source>
        <dbReference type="Pfam" id="PF00535"/>
    </source>
</evidence>
<dbReference type="SUPFAM" id="SSF53448">
    <property type="entry name" value="Nucleotide-diphospho-sugar transferases"/>
    <property type="match status" value="1"/>
</dbReference>
<evidence type="ECO:0000256" key="6">
    <source>
        <dbReference type="ARBA" id="ARBA00023136"/>
    </source>
</evidence>
<gene>
    <name evidence="9" type="ORF">A3A93_02765</name>
</gene>
<dbReference type="Pfam" id="PF00535">
    <property type="entry name" value="Glycos_transf_2"/>
    <property type="match status" value="1"/>
</dbReference>
<keyword evidence="4 7" id="KW-0812">Transmembrane</keyword>
<reference evidence="9 10" key="1">
    <citation type="journal article" date="2016" name="Nat. Commun.">
        <title>Thousands of microbial genomes shed light on interconnected biogeochemical processes in an aquifer system.</title>
        <authorList>
            <person name="Anantharaman K."/>
            <person name="Brown C.T."/>
            <person name="Hug L.A."/>
            <person name="Sharon I."/>
            <person name="Castelle C.J."/>
            <person name="Probst A.J."/>
            <person name="Thomas B.C."/>
            <person name="Singh A."/>
            <person name="Wilkins M.J."/>
            <person name="Karaoz U."/>
            <person name="Brodie E.L."/>
            <person name="Williams K.H."/>
            <person name="Hubbard S.S."/>
            <person name="Banfield J.F."/>
        </authorList>
    </citation>
    <scope>NUCLEOTIDE SEQUENCE [LARGE SCALE GENOMIC DNA]</scope>
</reference>
<keyword evidence="3" id="KW-0808">Transferase</keyword>
<feature type="transmembrane region" description="Helical" evidence="7">
    <location>
        <begin position="231"/>
        <end position="253"/>
    </location>
</feature>
<comment type="subcellular location">
    <subcellularLocation>
        <location evidence="1">Membrane</location>
        <topology evidence="1">Multi-pass membrane protein</topology>
    </subcellularLocation>
</comment>
<dbReference type="GO" id="GO:0016757">
    <property type="term" value="F:glycosyltransferase activity"/>
    <property type="evidence" value="ECO:0007669"/>
    <property type="project" value="UniProtKB-KW"/>
</dbReference>
<evidence type="ECO:0000256" key="5">
    <source>
        <dbReference type="ARBA" id="ARBA00022989"/>
    </source>
</evidence>
<feature type="transmembrane region" description="Helical" evidence="7">
    <location>
        <begin position="265"/>
        <end position="290"/>
    </location>
</feature>
<dbReference type="CDD" id="cd04187">
    <property type="entry name" value="DPM1_like_bac"/>
    <property type="match status" value="1"/>
</dbReference>
<evidence type="ECO:0000256" key="3">
    <source>
        <dbReference type="ARBA" id="ARBA00022679"/>
    </source>
</evidence>
<evidence type="ECO:0000256" key="1">
    <source>
        <dbReference type="ARBA" id="ARBA00004141"/>
    </source>
</evidence>
<evidence type="ECO:0000313" key="10">
    <source>
        <dbReference type="Proteomes" id="UP000177141"/>
    </source>
</evidence>
<name>A0A1F7IUJ2_9BACT</name>
<sequence>MKKITIITGVYNEELIVEDAYRAIKNLLNRFKSYQYEHIFLDNCSTDSTLAILKKIASDDKHVKILSYSKNFGPIKSGITGIKHASGDGVVLFEANMKDPVDLIPKFIKYWEKGYELVYGVRKETADNFFLAFARRSFYRIMNLLSTEKLPLYFGGFALIDRRIIDAVKDIDDYKPYLRGLITTVGFKHKEIEYKRNTRPKGKGKSKSDLGYLIDFTLNAIVSYSIAPMRICMFFGLTIAVGSLLWVVVYLIIHVFLVKATLEGFFWVLFLIVFFFGVQLFFIGIIGEYIGAIHSQVRKKPFVIIKEKINF</sequence>
<dbReference type="STRING" id="1802061.A3A93_02765"/>